<keyword evidence="1" id="KW-1133">Transmembrane helix</keyword>
<name>A0A1J1I1D5_9DIPT</name>
<keyword evidence="3" id="KW-1185">Reference proteome</keyword>
<accession>A0A1J1I1D5</accession>
<keyword evidence="1" id="KW-0812">Transmembrane</keyword>
<evidence type="ECO:0000313" key="3">
    <source>
        <dbReference type="Proteomes" id="UP000183832"/>
    </source>
</evidence>
<evidence type="ECO:0000313" key="2">
    <source>
        <dbReference type="EMBL" id="CRK93570.1"/>
    </source>
</evidence>
<evidence type="ECO:0000256" key="1">
    <source>
        <dbReference type="SAM" id="Phobius"/>
    </source>
</evidence>
<keyword evidence="1" id="KW-0472">Membrane</keyword>
<gene>
    <name evidence="2" type="ORF">CLUMA_CG007103</name>
</gene>
<organism evidence="2 3">
    <name type="scientific">Clunio marinus</name>
    <dbReference type="NCBI Taxonomy" id="568069"/>
    <lineage>
        <taxon>Eukaryota</taxon>
        <taxon>Metazoa</taxon>
        <taxon>Ecdysozoa</taxon>
        <taxon>Arthropoda</taxon>
        <taxon>Hexapoda</taxon>
        <taxon>Insecta</taxon>
        <taxon>Pterygota</taxon>
        <taxon>Neoptera</taxon>
        <taxon>Endopterygota</taxon>
        <taxon>Diptera</taxon>
        <taxon>Nematocera</taxon>
        <taxon>Chironomoidea</taxon>
        <taxon>Chironomidae</taxon>
        <taxon>Clunio</taxon>
    </lineage>
</organism>
<protein>
    <submittedName>
        <fullName evidence="2">CLUMA_CG007103, isoform A</fullName>
    </submittedName>
</protein>
<dbReference type="AlphaFoldDB" id="A0A1J1I1D5"/>
<proteinExistence type="predicted"/>
<reference evidence="2 3" key="1">
    <citation type="submission" date="2015-04" db="EMBL/GenBank/DDBJ databases">
        <authorList>
            <person name="Syromyatnikov M.Y."/>
            <person name="Popov V.N."/>
        </authorList>
    </citation>
    <scope>NUCLEOTIDE SEQUENCE [LARGE SCALE GENOMIC DNA]</scope>
</reference>
<feature type="transmembrane region" description="Helical" evidence="1">
    <location>
        <begin position="20"/>
        <end position="37"/>
    </location>
</feature>
<sequence>MKLLFDEFFCGKFYAVSGQSIRNIFMIICLCFFHISIGDISPLHPTMTQITLQTFNCVHESNA</sequence>
<dbReference type="EMBL" id="CVRI01000037">
    <property type="protein sequence ID" value="CRK93570.1"/>
    <property type="molecule type" value="Genomic_DNA"/>
</dbReference>
<dbReference type="Proteomes" id="UP000183832">
    <property type="component" value="Unassembled WGS sequence"/>
</dbReference>